<organism evidence="1 2">
    <name type="scientific">Natronomonas salsuginis</name>
    <dbReference type="NCBI Taxonomy" id="2217661"/>
    <lineage>
        <taxon>Archaea</taxon>
        <taxon>Methanobacteriati</taxon>
        <taxon>Methanobacteriota</taxon>
        <taxon>Stenosarchaea group</taxon>
        <taxon>Halobacteria</taxon>
        <taxon>Halobacteriales</taxon>
        <taxon>Natronomonadaceae</taxon>
        <taxon>Natronomonas</taxon>
    </lineage>
</organism>
<keyword evidence="1" id="KW-0282">Flagellum</keyword>
<dbReference type="InterPro" id="IPR002774">
    <property type="entry name" value="Flagellin_arc-type"/>
</dbReference>
<protein>
    <submittedName>
        <fullName evidence="1">Flagellin</fullName>
    </submittedName>
</protein>
<dbReference type="RefSeq" id="WP_137276316.1">
    <property type="nucleotide sequence ID" value="NZ_QKNX01000002.1"/>
</dbReference>
<dbReference type="Proteomes" id="UP000308037">
    <property type="component" value="Unassembled WGS sequence"/>
</dbReference>
<comment type="caution">
    <text evidence="1">The sequence shown here is derived from an EMBL/GenBank/DDBJ whole genome shotgun (WGS) entry which is preliminary data.</text>
</comment>
<dbReference type="PANTHER" id="PTHR42200">
    <property type="entry name" value="ARCHAEAL FLAGELLA-RELATED PROTEIN F-RELATED"/>
    <property type="match status" value="1"/>
</dbReference>
<keyword evidence="1" id="KW-0969">Cilium</keyword>
<name>A0A4U5JB35_9EURY</name>
<dbReference type="GO" id="GO:0097588">
    <property type="term" value="P:archaeal or bacterial-type flagellum-dependent cell motility"/>
    <property type="evidence" value="ECO:0007669"/>
    <property type="project" value="InterPro"/>
</dbReference>
<gene>
    <name evidence="1" type="ORF">DM868_07900</name>
</gene>
<dbReference type="GO" id="GO:0005198">
    <property type="term" value="F:structural molecule activity"/>
    <property type="evidence" value="ECO:0007669"/>
    <property type="project" value="InterPro"/>
</dbReference>
<reference evidence="1 2" key="1">
    <citation type="submission" date="2019-04" db="EMBL/GenBank/DDBJ databases">
        <title>Natronomonas sp. F20-122 a newhaloarchaeon isolated from a saline saltern of Isla Bacuta, Huelva, Spain.</title>
        <authorList>
            <person name="Duran-Viseras A."/>
            <person name="Sanchez-Porro C."/>
            <person name="Ventosa A."/>
        </authorList>
    </citation>
    <scope>NUCLEOTIDE SEQUENCE [LARGE SCALE GENOMIC DNA]</scope>
    <source>
        <strain evidence="1 2">F20-122</strain>
    </source>
</reference>
<evidence type="ECO:0000313" key="2">
    <source>
        <dbReference type="Proteomes" id="UP000308037"/>
    </source>
</evidence>
<dbReference type="OrthoDB" id="183655at2157"/>
<dbReference type="Pfam" id="PF01917">
    <property type="entry name" value="Flagellin_arch-type"/>
    <property type="match status" value="1"/>
</dbReference>
<dbReference type="AlphaFoldDB" id="A0A4U5JB35"/>
<dbReference type="PANTHER" id="PTHR42200:SF2">
    <property type="entry name" value="ARCHAEAL FLAGELLA-RELATED PROTEIN F"/>
    <property type="match status" value="1"/>
</dbReference>
<proteinExistence type="predicted"/>
<evidence type="ECO:0000313" key="1">
    <source>
        <dbReference type="EMBL" id="TKR26400.1"/>
    </source>
</evidence>
<sequence>MSSVSASHLVIFIASIVVAAGVAGTLVTEVDRVSTSITDQSEGVEERIDTDIEVISDTGSPESIYDAGANELTLYVKNTGATELQPDSNAIDVLIEGSFATPESIARADGSGTDRWPPGTVVEVTVAGVDISGETRVTVAVRDNEDAIRFRA</sequence>
<accession>A0A4U5JB35</accession>
<keyword evidence="1" id="KW-0966">Cell projection</keyword>
<dbReference type="EMBL" id="QKNX01000002">
    <property type="protein sequence ID" value="TKR26400.1"/>
    <property type="molecule type" value="Genomic_DNA"/>
</dbReference>
<keyword evidence="2" id="KW-1185">Reference proteome</keyword>